<dbReference type="GO" id="GO:0022857">
    <property type="term" value="F:transmembrane transporter activity"/>
    <property type="evidence" value="ECO:0007669"/>
    <property type="project" value="InterPro"/>
</dbReference>
<dbReference type="Pfam" id="PF02653">
    <property type="entry name" value="BPD_transp_2"/>
    <property type="match status" value="1"/>
</dbReference>
<dbReference type="CDD" id="cd06579">
    <property type="entry name" value="TM_PBP1_transp_AraH_like"/>
    <property type="match status" value="1"/>
</dbReference>
<evidence type="ECO:0000256" key="9">
    <source>
        <dbReference type="SAM" id="Phobius"/>
    </source>
</evidence>
<evidence type="ECO:0000313" key="10">
    <source>
        <dbReference type="EMBL" id="APU14722.1"/>
    </source>
</evidence>
<organism evidence="10 11">
    <name type="scientific">Actinoalloteichus fjordicus</name>
    <dbReference type="NCBI Taxonomy" id="1612552"/>
    <lineage>
        <taxon>Bacteria</taxon>
        <taxon>Bacillati</taxon>
        <taxon>Actinomycetota</taxon>
        <taxon>Actinomycetes</taxon>
        <taxon>Pseudonocardiales</taxon>
        <taxon>Pseudonocardiaceae</taxon>
        <taxon>Actinoalloteichus</taxon>
    </lineage>
</organism>
<dbReference type="PANTHER" id="PTHR32196:SF21">
    <property type="entry name" value="ABC TRANSPORTER PERMEASE PROTEIN YPHD-RELATED"/>
    <property type="match status" value="1"/>
</dbReference>
<feature type="transmembrane region" description="Helical" evidence="9">
    <location>
        <begin position="272"/>
        <end position="292"/>
    </location>
</feature>
<keyword evidence="7 9" id="KW-0472">Membrane</keyword>
<feature type="transmembrane region" description="Helical" evidence="9">
    <location>
        <begin position="155"/>
        <end position="173"/>
    </location>
</feature>
<dbReference type="GO" id="GO:0005886">
    <property type="term" value="C:plasma membrane"/>
    <property type="evidence" value="ECO:0007669"/>
    <property type="project" value="UniProtKB-SubCell"/>
</dbReference>
<name>A0AAC9PS83_9PSEU</name>
<feature type="transmembrane region" description="Helical" evidence="9">
    <location>
        <begin position="129"/>
        <end position="148"/>
    </location>
</feature>
<feature type="region of interest" description="Disordered" evidence="8">
    <location>
        <begin position="1"/>
        <end position="39"/>
    </location>
</feature>
<dbReference type="RefSeq" id="WP_083683184.1">
    <property type="nucleotide sequence ID" value="NZ_CP016076.1"/>
</dbReference>
<evidence type="ECO:0000256" key="7">
    <source>
        <dbReference type="ARBA" id="ARBA00023136"/>
    </source>
</evidence>
<evidence type="ECO:0000256" key="4">
    <source>
        <dbReference type="ARBA" id="ARBA00022519"/>
    </source>
</evidence>
<dbReference type="KEGG" id="acad:UA74_13320"/>
<evidence type="ECO:0000256" key="8">
    <source>
        <dbReference type="SAM" id="MobiDB-lite"/>
    </source>
</evidence>
<keyword evidence="11" id="KW-1185">Reference proteome</keyword>
<comment type="subcellular location">
    <subcellularLocation>
        <location evidence="1">Cell membrane</location>
        <topology evidence="1">Multi-pass membrane protein</topology>
    </subcellularLocation>
</comment>
<dbReference type="PANTHER" id="PTHR32196">
    <property type="entry name" value="ABC TRANSPORTER PERMEASE PROTEIN YPHD-RELATED-RELATED"/>
    <property type="match status" value="1"/>
</dbReference>
<evidence type="ECO:0000256" key="1">
    <source>
        <dbReference type="ARBA" id="ARBA00004651"/>
    </source>
</evidence>
<feature type="compositionally biased region" description="Low complexity" evidence="8">
    <location>
        <begin position="7"/>
        <end position="38"/>
    </location>
</feature>
<evidence type="ECO:0000256" key="6">
    <source>
        <dbReference type="ARBA" id="ARBA00022989"/>
    </source>
</evidence>
<keyword evidence="3" id="KW-1003">Cell membrane</keyword>
<evidence type="ECO:0000313" key="11">
    <source>
        <dbReference type="Proteomes" id="UP000185511"/>
    </source>
</evidence>
<feature type="transmembrane region" description="Helical" evidence="9">
    <location>
        <begin position="193"/>
        <end position="214"/>
    </location>
</feature>
<dbReference type="EMBL" id="CP016076">
    <property type="protein sequence ID" value="APU14722.1"/>
    <property type="molecule type" value="Genomic_DNA"/>
</dbReference>
<proteinExistence type="predicted"/>
<keyword evidence="5 9" id="KW-0812">Transmembrane</keyword>
<reference evidence="11" key="1">
    <citation type="submission" date="2016-06" db="EMBL/GenBank/DDBJ databases">
        <title>Complete genome sequence of Actinoalloteichus fjordicus DSM 46855 (=ADI127-17), type strain of the new species Actinoalloteichus fjordicus.</title>
        <authorList>
            <person name="Ruckert C."/>
            <person name="Nouioui I."/>
            <person name="Willmese J."/>
            <person name="van Wezel G."/>
            <person name="Klenk H.-P."/>
            <person name="Kalinowski J."/>
            <person name="Zotchev S.B."/>
        </authorList>
    </citation>
    <scope>NUCLEOTIDE SEQUENCE [LARGE SCALE GENOMIC DNA]</scope>
    <source>
        <strain evidence="11">ADI127-7</strain>
    </source>
</reference>
<sequence length="354" mass="35422">MSNSSHQTGPASGTASSSTSQSSPTSPSTPTGTGSTRSTKTRRLNELGLLAAIALLYIVLGSTASGFLSLDNQLGMLRDAATIGIAAWGVTLVIIAGEIDISIGPAVAFSSVLVAKGVGAWGLGTWGGILATLALGVAWGALAGWLVARFTVPSFIATLGLWSVLGGLGLYITDALPVALPDNATFRLLGGSILGIPTSAVVMLVLFAVFAYVARYTAYGRSVYATGGNAAAARLAGIDTGRIKVILFATTGLLAAITGILLAARLGSGNGGAAAGLEFDVIAAVVIGGTLLAGGRGSLLGTLLGVAFITVIANGLVLLGVDSFFQNVVRGVIIVGAVLVNVAISRRERAVRTV</sequence>
<keyword evidence="6 9" id="KW-1133">Transmembrane helix</keyword>
<feature type="transmembrane region" description="Helical" evidence="9">
    <location>
        <begin position="299"/>
        <end position="321"/>
    </location>
</feature>
<dbReference type="InterPro" id="IPR001851">
    <property type="entry name" value="ABC_transp_permease"/>
</dbReference>
<evidence type="ECO:0000256" key="5">
    <source>
        <dbReference type="ARBA" id="ARBA00022692"/>
    </source>
</evidence>
<accession>A0AAC9PS83</accession>
<feature type="transmembrane region" description="Helical" evidence="9">
    <location>
        <begin position="80"/>
        <end position="99"/>
    </location>
</feature>
<keyword evidence="4" id="KW-0997">Cell inner membrane</keyword>
<gene>
    <name evidence="10" type="ORF">UA74_13320</name>
</gene>
<feature type="transmembrane region" description="Helical" evidence="9">
    <location>
        <begin position="47"/>
        <end position="68"/>
    </location>
</feature>
<dbReference type="AlphaFoldDB" id="A0AAC9PS83"/>
<evidence type="ECO:0000256" key="2">
    <source>
        <dbReference type="ARBA" id="ARBA00022448"/>
    </source>
</evidence>
<feature type="transmembrane region" description="Helical" evidence="9">
    <location>
        <begin position="245"/>
        <end position="266"/>
    </location>
</feature>
<keyword evidence="2" id="KW-0813">Transport</keyword>
<dbReference type="Proteomes" id="UP000185511">
    <property type="component" value="Chromosome"/>
</dbReference>
<protein>
    <submittedName>
        <fullName evidence="10">Permease component of ribose/xylose/arabinose/galactoside ABC-type transporters</fullName>
    </submittedName>
</protein>
<evidence type="ECO:0000256" key="3">
    <source>
        <dbReference type="ARBA" id="ARBA00022475"/>
    </source>
</evidence>
<feature type="transmembrane region" description="Helical" evidence="9">
    <location>
        <begin position="327"/>
        <end position="344"/>
    </location>
</feature>